<proteinExistence type="predicted"/>
<organism evidence="1 2">
    <name type="scientific">Coemansia furcata</name>
    <dbReference type="NCBI Taxonomy" id="417177"/>
    <lineage>
        <taxon>Eukaryota</taxon>
        <taxon>Fungi</taxon>
        <taxon>Fungi incertae sedis</taxon>
        <taxon>Zoopagomycota</taxon>
        <taxon>Kickxellomycotina</taxon>
        <taxon>Kickxellomycetes</taxon>
        <taxon>Kickxellales</taxon>
        <taxon>Kickxellaceae</taxon>
        <taxon>Coemansia</taxon>
    </lineage>
</organism>
<accession>A0ACC1LRX7</accession>
<protein>
    <submittedName>
        <fullName evidence="1">Uncharacterized protein</fullName>
    </submittedName>
</protein>
<sequence>MPFLVCCKSLLSLNTGLSVLAGKVDQYISLRALSCKKENAKVCGLDDLSLAEYRVQPHPVSTNGDIVEQSCMELLLSTSKSATIPNQYKVLATIGDGPVGKVHVCDLTKDHKIALGPMHPLDDFHRENVSMADFDWQVEFGGETKFIRSQEDWDWAKTLARISGLLNSDGYISNEHEDATDTSNPHESDACLGSMYDVYCFKEDMVTLCDEEGGFCEDKRDNSLVYHVRLPAELATKFARMEGQTTGARIDKPPTHPNFVIDNCPIPILRAYLSGCMSGDGCVSTLASANMLRPVSSRRTVDKPAAASASPIVTAPAKPRQNRTSKARKEQSIIVADSYKNGHVLGHGTAPCRPAVSQRTVTPSISKSPRPTPYALPTASSSNIHKPTNTDLGDDKNCYFNWTIVFIQCAKFEHADAMIRKLKTMIEMFAKCGITGLSVWSDVGKQPVFNGKKEICSRFVITQNNPIRNAARWLEISFPYSGAKQVRTELFVAYGLFWACVNAQRLAIAKIGWSSFNRILKHIGKIDMEYTLQSAQALFEKDHTLISKHSLPSLDQFKTYCNKNGVHNFKTPRNGGVTPFLRDSGAREFFNNGGVREVGETYRKHTYATTQAGTALPLYFTRIAAIVDRNSVENCMVFSDLPDGRGLQCDGVLVFKD</sequence>
<keyword evidence="2" id="KW-1185">Reference proteome</keyword>
<gene>
    <name evidence="1" type="ORF">H4S07_000213</name>
</gene>
<comment type="caution">
    <text evidence="1">The sequence shown here is derived from an EMBL/GenBank/DDBJ whole genome shotgun (WGS) entry which is preliminary data.</text>
</comment>
<dbReference type="EMBL" id="JANBUP010000007">
    <property type="protein sequence ID" value="KAJ2814044.1"/>
    <property type="molecule type" value="Genomic_DNA"/>
</dbReference>
<name>A0ACC1LRX7_9FUNG</name>
<reference evidence="1" key="1">
    <citation type="submission" date="2022-07" db="EMBL/GenBank/DDBJ databases">
        <title>Phylogenomic reconstructions and comparative analyses of Kickxellomycotina fungi.</title>
        <authorList>
            <person name="Reynolds N.K."/>
            <person name="Stajich J.E."/>
            <person name="Barry K."/>
            <person name="Grigoriev I.V."/>
            <person name="Crous P."/>
            <person name="Smith M.E."/>
        </authorList>
    </citation>
    <scope>NUCLEOTIDE SEQUENCE</scope>
    <source>
        <strain evidence="1">CBS 102833</strain>
    </source>
</reference>
<dbReference type="Proteomes" id="UP001140096">
    <property type="component" value="Unassembled WGS sequence"/>
</dbReference>
<evidence type="ECO:0000313" key="1">
    <source>
        <dbReference type="EMBL" id="KAJ2814044.1"/>
    </source>
</evidence>
<evidence type="ECO:0000313" key="2">
    <source>
        <dbReference type="Proteomes" id="UP001140096"/>
    </source>
</evidence>